<dbReference type="EMBL" id="AMFJ01000631">
    <property type="protein sequence ID" value="EKE26928.1"/>
    <property type="molecule type" value="Genomic_DNA"/>
</dbReference>
<name>K2FVD2_9BACT</name>
<reference evidence="5" key="1">
    <citation type="journal article" date="2012" name="Science">
        <title>Fermentation, hydrogen, and sulfur metabolism in multiple uncultivated bacterial phyla.</title>
        <authorList>
            <person name="Wrighton K.C."/>
            <person name="Thomas B.C."/>
            <person name="Sharon I."/>
            <person name="Miller C.S."/>
            <person name="Castelle C.J."/>
            <person name="VerBerkmoes N.C."/>
            <person name="Wilkins M.J."/>
            <person name="Hettich R.L."/>
            <person name="Lipton M.S."/>
            <person name="Williams K.H."/>
            <person name="Long P.E."/>
            <person name="Banfield J.F."/>
        </authorList>
    </citation>
    <scope>NUCLEOTIDE SEQUENCE [LARGE SCALE GENOMIC DNA]</scope>
</reference>
<evidence type="ECO:0000256" key="3">
    <source>
        <dbReference type="ARBA" id="ARBA00038374"/>
    </source>
</evidence>
<dbReference type="GO" id="GO:0008233">
    <property type="term" value="F:peptidase activity"/>
    <property type="evidence" value="ECO:0007669"/>
    <property type="project" value="UniProtKB-KW"/>
</dbReference>
<keyword evidence="2" id="KW-0378">Hydrolase</keyword>
<feature type="domain" description="Peptidase family U32 C-terminal" evidence="4">
    <location>
        <begin position="350"/>
        <end position="429"/>
    </location>
</feature>
<evidence type="ECO:0000256" key="2">
    <source>
        <dbReference type="ARBA" id="ARBA00022801"/>
    </source>
</evidence>
<dbReference type="PANTHER" id="PTHR30217:SF6">
    <property type="entry name" value="TRNA HYDROXYLATION PROTEIN P"/>
    <property type="match status" value="1"/>
</dbReference>
<dbReference type="AlphaFoldDB" id="K2FVD2"/>
<gene>
    <name evidence="5" type="ORF">ACD_4C00115G0004</name>
</gene>
<comment type="similarity">
    <text evidence="3">Belongs to the peptidase U32 family.</text>
</comment>
<proteinExistence type="inferred from homology"/>
<dbReference type="Gene3D" id="2.40.30.10">
    <property type="entry name" value="Translation factors"/>
    <property type="match status" value="1"/>
</dbReference>
<dbReference type="PANTHER" id="PTHR30217">
    <property type="entry name" value="PEPTIDASE U32 FAMILY"/>
    <property type="match status" value="1"/>
</dbReference>
<dbReference type="Pfam" id="PF01136">
    <property type="entry name" value="Peptidase_U32"/>
    <property type="match status" value="1"/>
</dbReference>
<protein>
    <recommendedName>
        <fullName evidence="4">Peptidase family U32 C-terminal domain-containing protein</fullName>
    </recommendedName>
</protein>
<keyword evidence="1" id="KW-0645">Protease</keyword>
<comment type="caution">
    <text evidence="5">The sequence shown here is derived from an EMBL/GenBank/DDBJ whole genome shotgun (WGS) entry which is preliminary data.</text>
</comment>
<accession>K2FVD2</accession>
<dbReference type="Pfam" id="PF16325">
    <property type="entry name" value="Peptidase_U32_C"/>
    <property type="match status" value="1"/>
</dbReference>
<sequence>MKKLELLMPAWNLEKMKYAFAYWADAVYAWVPMFSLRARENQFSWEDLGEAVKYAHDRSKKIYFTANIYAHNVKIKPFMEAFKRMEELKPDAYIMSDPGLIWMVRKEYPNAEIHLSVQANNTNWAQVKFWQEIWIKRVILSREISLREIKEIHENCPEMELEFFVHWAICMAYSGRCLLSNYMAHRDPNQWTCAHSCRWEYKIYKNEIEGNDLYENTWRPEDYKDLSWEYFLEERERKWELLPVDEDEFWTYIMNSRDMCLLDYIEELKDAWIISFKVEWRSKTINYLAWVGRAYRKAVDAAQKWEKYNTPELIKELFAISNRWYIPGFITWDLWDKSIYYEKNSELKEEDFVWIVRWYDNQKKIALVEVKNRIDLGDVLRLISPGFDFEFKLEKIIDLKWEEKEAAHWWSFNVWINMDENPGEYALLRRKIDL</sequence>
<evidence type="ECO:0000259" key="4">
    <source>
        <dbReference type="Pfam" id="PF16325"/>
    </source>
</evidence>
<dbReference type="InterPro" id="IPR032525">
    <property type="entry name" value="Peptidase_U32_C"/>
</dbReference>
<evidence type="ECO:0000256" key="1">
    <source>
        <dbReference type="ARBA" id="ARBA00022670"/>
    </source>
</evidence>
<evidence type="ECO:0000313" key="5">
    <source>
        <dbReference type="EMBL" id="EKE26928.1"/>
    </source>
</evidence>
<dbReference type="GO" id="GO:0006508">
    <property type="term" value="P:proteolysis"/>
    <property type="evidence" value="ECO:0007669"/>
    <property type="project" value="UniProtKB-KW"/>
</dbReference>
<dbReference type="InterPro" id="IPR051454">
    <property type="entry name" value="RNA/ubiquinone_mod_enzymes"/>
</dbReference>
<dbReference type="InterPro" id="IPR001539">
    <property type="entry name" value="Peptidase_U32"/>
</dbReference>
<organism evidence="5">
    <name type="scientific">uncultured bacterium</name>
    <name type="common">gcode 4</name>
    <dbReference type="NCBI Taxonomy" id="1234023"/>
    <lineage>
        <taxon>Bacteria</taxon>
        <taxon>environmental samples</taxon>
    </lineage>
</organism>